<comment type="function">
    <text evidence="1">DNA-dependent ATPase that plays important roles in cellular responses to stalled DNA replication processes.</text>
</comment>
<dbReference type="InterPro" id="IPR032423">
    <property type="entry name" value="AAA_assoc_2"/>
</dbReference>
<dbReference type="InterPro" id="IPR008921">
    <property type="entry name" value="DNA_pol3_clamp-load_cplx_C"/>
</dbReference>
<evidence type="ECO:0000256" key="3">
    <source>
        <dbReference type="ARBA" id="ARBA00022705"/>
    </source>
</evidence>
<dbReference type="PANTHER" id="PTHR13779">
    <property type="entry name" value="WERNER HELICASE-INTERACTING PROTEIN 1 FAMILY MEMBER"/>
    <property type="match status" value="1"/>
</dbReference>
<evidence type="ECO:0000256" key="5">
    <source>
        <dbReference type="ARBA" id="ARBA00022840"/>
    </source>
</evidence>
<keyword evidence="4" id="KW-0547">Nucleotide-binding</keyword>
<dbReference type="GO" id="GO:0003677">
    <property type="term" value="F:DNA binding"/>
    <property type="evidence" value="ECO:0007669"/>
    <property type="project" value="InterPro"/>
</dbReference>
<dbReference type="Gene3D" id="1.20.272.10">
    <property type="match status" value="1"/>
</dbReference>
<dbReference type="InterPro" id="IPR003593">
    <property type="entry name" value="AAA+_ATPase"/>
</dbReference>
<dbReference type="GO" id="GO:0016887">
    <property type="term" value="F:ATP hydrolysis activity"/>
    <property type="evidence" value="ECO:0007669"/>
    <property type="project" value="InterPro"/>
</dbReference>
<keyword evidence="6" id="KW-0175">Coiled coil</keyword>
<dbReference type="Pfam" id="PF00004">
    <property type="entry name" value="AAA"/>
    <property type="match status" value="1"/>
</dbReference>
<feature type="non-terminal residue" evidence="8">
    <location>
        <position position="356"/>
    </location>
</feature>
<dbReference type="CDD" id="cd00009">
    <property type="entry name" value="AAA"/>
    <property type="match status" value="1"/>
</dbReference>
<dbReference type="EMBL" id="BGZO01000162">
    <property type="protein sequence ID" value="GBR77261.1"/>
    <property type="molecule type" value="Genomic_DNA"/>
</dbReference>
<feature type="domain" description="AAA+ ATPase" evidence="7">
    <location>
        <begin position="45"/>
        <end position="162"/>
    </location>
</feature>
<keyword evidence="3" id="KW-0235">DNA replication</keyword>
<dbReference type="InterPro" id="IPR003959">
    <property type="entry name" value="ATPase_AAA_core"/>
</dbReference>
<dbReference type="Gene3D" id="1.10.8.60">
    <property type="match status" value="1"/>
</dbReference>
<dbReference type="GO" id="GO:0000731">
    <property type="term" value="P:DNA synthesis involved in DNA repair"/>
    <property type="evidence" value="ECO:0007669"/>
    <property type="project" value="TreeGrafter"/>
</dbReference>
<dbReference type="GO" id="GO:0005524">
    <property type="term" value="F:ATP binding"/>
    <property type="evidence" value="ECO:0007669"/>
    <property type="project" value="UniProtKB-KW"/>
</dbReference>
<proteinExistence type="inferred from homology"/>
<name>A0A388TJ09_9BACT</name>
<sequence length="356" mass="38849">MDLFKTDLGIPLAKRLAPQDFAEFVGQEHIVGEGRLLRRAIEVDRLNSLIFAGPPGTGKTALANLIARKTQADFVQLNAVNSKVAELREVIEKAKETLAFQKRRTILFLDEIHRFNKTQQDALLPDVESGVIILIGATTENPYFSVNPALISRSQVFEFKALTAAESRQIIANCLQKYPSLVMDKDAQEHLIAMAGGDARKILNAIDLAALTTPEQDKQIHLTLGIIEESIQKKQVVYDESAHYDIISAFIKSMRGSDPDAALYWLAKMIYAGEDPRFIARRIVICASEDVGNADPLALLVANAALTTVAEIGYPEARLTLAQAAVYVATAPKSNAAYSAINQALADVESGVDFAV</sequence>
<evidence type="ECO:0000256" key="6">
    <source>
        <dbReference type="SAM" id="Coils"/>
    </source>
</evidence>
<dbReference type="SMART" id="SM00382">
    <property type="entry name" value="AAA"/>
    <property type="match status" value="1"/>
</dbReference>
<dbReference type="SUPFAM" id="SSF48019">
    <property type="entry name" value="post-AAA+ oligomerization domain-like"/>
    <property type="match status" value="1"/>
</dbReference>
<dbReference type="Pfam" id="PF16193">
    <property type="entry name" value="AAA_assoc_2"/>
    <property type="match status" value="1"/>
</dbReference>
<keyword evidence="5" id="KW-0067">ATP-binding</keyword>
<keyword evidence="9" id="KW-1185">Reference proteome</keyword>
<dbReference type="GO" id="GO:0017116">
    <property type="term" value="F:single-stranded DNA helicase activity"/>
    <property type="evidence" value="ECO:0007669"/>
    <property type="project" value="TreeGrafter"/>
</dbReference>
<dbReference type="InterPro" id="IPR027417">
    <property type="entry name" value="P-loop_NTPase"/>
</dbReference>
<evidence type="ECO:0000313" key="8">
    <source>
        <dbReference type="EMBL" id="GBR77261.1"/>
    </source>
</evidence>
<comment type="similarity">
    <text evidence="2">Belongs to the AAA ATPase family. RarA/MGS1/WRNIP1 subfamily.</text>
</comment>
<evidence type="ECO:0000313" key="9">
    <source>
        <dbReference type="Proteomes" id="UP000275925"/>
    </source>
</evidence>
<dbReference type="InterPro" id="IPR051314">
    <property type="entry name" value="AAA_ATPase_RarA/MGS1/WRNIP1"/>
</dbReference>
<evidence type="ECO:0000256" key="4">
    <source>
        <dbReference type="ARBA" id="ARBA00022741"/>
    </source>
</evidence>
<dbReference type="SUPFAM" id="SSF52540">
    <property type="entry name" value="P-loop containing nucleoside triphosphate hydrolases"/>
    <property type="match status" value="1"/>
</dbReference>
<dbReference type="CDD" id="cd18139">
    <property type="entry name" value="HLD_clamp_RarA"/>
    <property type="match status" value="1"/>
</dbReference>
<protein>
    <submittedName>
        <fullName evidence="8">AAA family ATPase</fullName>
    </submittedName>
</protein>
<comment type="caution">
    <text evidence="8">The sequence shown here is derived from an EMBL/GenBank/DDBJ whole genome shotgun (WGS) entry which is preliminary data.</text>
</comment>
<dbReference type="Pfam" id="PF12002">
    <property type="entry name" value="MgsA_C"/>
    <property type="match status" value="1"/>
</dbReference>
<dbReference type="GO" id="GO:0008047">
    <property type="term" value="F:enzyme activator activity"/>
    <property type="evidence" value="ECO:0007669"/>
    <property type="project" value="TreeGrafter"/>
</dbReference>
<dbReference type="PANTHER" id="PTHR13779:SF7">
    <property type="entry name" value="ATPASE WRNIP1"/>
    <property type="match status" value="1"/>
</dbReference>
<dbReference type="GO" id="GO:0006261">
    <property type="term" value="P:DNA-templated DNA replication"/>
    <property type="evidence" value="ECO:0007669"/>
    <property type="project" value="TreeGrafter"/>
</dbReference>
<reference evidence="8 9" key="1">
    <citation type="journal article" date="2019" name="ISME J.">
        <title>Genome analyses of uncultured TG2/ZB3 bacteria in 'Margulisbacteria' specifically attached to ectosymbiotic spirochetes of protists in the termite gut.</title>
        <authorList>
            <person name="Utami Y.D."/>
            <person name="Kuwahara H."/>
            <person name="Igai K."/>
            <person name="Murakami T."/>
            <person name="Sugaya K."/>
            <person name="Morikawa T."/>
            <person name="Nagura Y."/>
            <person name="Yuki M."/>
            <person name="Deevong P."/>
            <person name="Inoue T."/>
            <person name="Kihara K."/>
            <person name="Lo N."/>
            <person name="Yamada A."/>
            <person name="Ohkuma M."/>
            <person name="Hongoh Y."/>
        </authorList>
    </citation>
    <scope>NUCLEOTIDE SEQUENCE [LARGE SCALE GENOMIC DNA]</scope>
    <source>
        <strain evidence="8">NkOx7-02</strain>
    </source>
</reference>
<evidence type="ECO:0000256" key="1">
    <source>
        <dbReference type="ARBA" id="ARBA00002393"/>
    </source>
</evidence>
<dbReference type="Proteomes" id="UP000275925">
    <property type="component" value="Unassembled WGS sequence"/>
</dbReference>
<organism evidence="8 9">
    <name type="scientific">Candidatus Termititenax persephonae</name>
    <dbReference type="NCBI Taxonomy" id="2218525"/>
    <lineage>
        <taxon>Bacteria</taxon>
        <taxon>Bacillati</taxon>
        <taxon>Candidatus Margulisiibacteriota</taxon>
        <taxon>Candidatus Termititenacia</taxon>
        <taxon>Candidatus Termititenacales</taxon>
        <taxon>Candidatus Termititenacaceae</taxon>
        <taxon>Candidatus Termititenax</taxon>
    </lineage>
</organism>
<dbReference type="FunFam" id="3.40.50.300:FF:000137">
    <property type="entry name" value="Replication-associated recombination protein A"/>
    <property type="match status" value="1"/>
</dbReference>
<dbReference type="FunFam" id="1.20.272.10:FF:000001">
    <property type="entry name" value="Putative AAA family ATPase"/>
    <property type="match status" value="1"/>
</dbReference>
<dbReference type="InterPro" id="IPR021886">
    <property type="entry name" value="MgsA_C"/>
</dbReference>
<dbReference type="Gene3D" id="3.40.50.300">
    <property type="entry name" value="P-loop containing nucleotide triphosphate hydrolases"/>
    <property type="match status" value="1"/>
</dbReference>
<evidence type="ECO:0000256" key="2">
    <source>
        <dbReference type="ARBA" id="ARBA00008959"/>
    </source>
</evidence>
<feature type="coiled-coil region" evidence="6">
    <location>
        <begin position="77"/>
        <end position="104"/>
    </location>
</feature>
<accession>A0A388TJ09</accession>
<dbReference type="AlphaFoldDB" id="A0A388TJ09"/>
<evidence type="ECO:0000259" key="7">
    <source>
        <dbReference type="SMART" id="SM00382"/>
    </source>
</evidence>
<gene>
    <name evidence="8" type="ORF">NO2_1670</name>
</gene>